<dbReference type="EMBL" id="JBCHKQ010000002">
    <property type="protein sequence ID" value="MEM5948078.1"/>
    <property type="molecule type" value="Genomic_DNA"/>
</dbReference>
<dbReference type="PRINTS" id="PR01575">
    <property type="entry name" value="FFH4HYDRLASE"/>
</dbReference>
<dbReference type="Gene3D" id="3.30.70.260">
    <property type="match status" value="1"/>
</dbReference>
<dbReference type="GO" id="GO:0008864">
    <property type="term" value="F:formyltetrahydrofolate deformylase activity"/>
    <property type="evidence" value="ECO:0007669"/>
    <property type="project" value="UniProtKB-EC"/>
</dbReference>
<dbReference type="HAMAP" id="MF_01927">
    <property type="entry name" value="PurU"/>
    <property type="match status" value="1"/>
</dbReference>
<sequence length="288" mass="33502">MTDKNIPRAILLFSCPDSKGIVAEVTHFISVYGGNITDSNQHNDSETNTFFMRVAWDISDFDIPRDKITQAFEPIAIKYNMDWRIEFSDRKTRMAIFVSKFDHCLYDILLRNKEGEIDADIAMILSNHKDAEPIAEYFDIPFYYFPVKRENKTELEKEEISLLKKNNIDLVVLARYMQILSPEFVKEFRNKIINIHHSFLPAFAGAKPYHKAFERGVKIIGATSHYVTEDLDEGPIIEQDVVRVSHKDGIPDLIRKGRDIEKLVLSRALKLHIDHRILVFRNRTVVFD</sequence>
<dbReference type="InterPro" id="IPR004810">
    <property type="entry name" value="PurU"/>
</dbReference>
<feature type="active site" evidence="3">
    <location>
        <position position="232"/>
    </location>
</feature>
<dbReference type="Proteomes" id="UP001466331">
    <property type="component" value="Unassembled WGS sequence"/>
</dbReference>
<evidence type="ECO:0000313" key="6">
    <source>
        <dbReference type="EMBL" id="MEM5948078.1"/>
    </source>
</evidence>
<dbReference type="NCBIfam" id="NF004684">
    <property type="entry name" value="PRK06027.1"/>
    <property type="match status" value="1"/>
</dbReference>
<dbReference type="PIRSF" id="PIRSF036480">
    <property type="entry name" value="FormyFH4_hydr"/>
    <property type="match status" value="1"/>
</dbReference>
<dbReference type="PANTHER" id="PTHR42706:SF1">
    <property type="entry name" value="FORMYLTETRAHYDROFOLATE DEFORMYLASE 2, MITOCHONDRIAL"/>
    <property type="match status" value="1"/>
</dbReference>
<keyword evidence="7" id="KW-1185">Reference proteome</keyword>
<reference evidence="6 7" key="1">
    <citation type="submission" date="2024-03" db="EMBL/GenBank/DDBJ databases">
        <title>Ignisphaera cupida sp. nov., a hyperthermophilic hydrolytic archaeon from a hot spring of Kamchatka, and proposal of Ignisphaeraceae fam. nov.</title>
        <authorList>
            <person name="Podosokorskaya O.A."/>
            <person name="Elcheninov A.G."/>
            <person name="Maltseva A.I."/>
            <person name="Zayulina K.S."/>
            <person name="Novikov A."/>
            <person name="Merkel A.Y."/>
        </authorList>
    </citation>
    <scope>NUCLEOTIDE SEQUENCE [LARGE SCALE GENOMIC DNA]</scope>
    <source>
        <strain evidence="6 7">38H-sp</strain>
    </source>
</reference>
<comment type="catalytic activity">
    <reaction evidence="3">
        <text>(6R)-10-formyltetrahydrofolate + H2O = (6S)-5,6,7,8-tetrahydrofolate + formate + H(+)</text>
        <dbReference type="Rhea" id="RHEA:19833"/>
        <dbReference type="ChEBI" id="CHEBI:15377"/>
        <dbReference type="ChEBI" id="CHEBI:15378"/>
        <dbReference type="ChEBI" id="CHEBI:15740"/>
        <dbReference type="ChEBI" id="CHEBI:57453"/>
        <dbReference type="ChEBI" id="CHEBI:195366"/>
        <dbReference type="EC" id="3.5.1.10"/>
    </reaction>
</comment>
<keyword evidence="3" id="KW-0658">Purine biosynthesis</keyword>
<dbReference type="PROSITE" id="PS51671">
    <property type="entry name" value="ACT"/>
    <property type="match status" value="1"/>
</dbReference>
<dbReference type="SUPFAM" id="SSF55021">
    <property type="entry name" value="ACT-like"/>
    <property type="match status" value="1"/>
</dbReference>
<evidence type="ECO:0000256" key="4">
    <source>
        <dbReference type="NCBIfam" id="TIGR00655"/>
    </source>
</evidence>
<dbReference type="SUPFAM" id="SSF53328">
    <property type="entry name" value="Formyltransferase"/>
    <property type="match status" value="1"/>
</dbReference>
<dbReference type="InterPro" id="IPR002376">
    <property type="entry name" value="Formyl_transf_N"/>
</dbReference>
<evidence type="ECO:0000313" key="7">
    <source>
        <dbReference type="Proteomes" id="UP001466331"/>
    </source>
</evidence>
<keyword evidence="2 3" id="KW-0378">Hydrolase</keyword>
<accession>A0ABU9UBP5</accession>
<dbReference type="CDD" id="cd08648">
    <property type="entry name" value="FMT_core_Formyl-FH4-Hydrolase_C"/>
    <property type="match status" value="1"/>
</dbReference>
<dbReference type="NCBIfam" id="TIGR00655">
    <property type="entry name" value="PurU"/>
    <property type="match status" value="1"/>
</dbReference>
<dbReference type="PANTHER" id="PTHR42706">
    <property type="entry name" value="FORMYLTETRAHYDROFOLATE DEFORMYLASE"/>
    <property type="match status" value="1"/>
</dbReference>
<dbReference type="EC" id="3.5.1.10" evidence="3 4"/>
<comment type="function">
    <text evidence="3">Catalyzes the hydrolysis of 10-formyltetrahydrofolate (formyl-FH4) to formate and tetrahydrofolate (FH4).</text>
</comment>
<comment type="caution">
    <text evidence="6">The sequence shown here is derived from an EMBL/GenBank/DDBJ whole genome shotgun (WGS) entry which is preliminary data.</text>
</comment>
<dbReference type="CDD" id="cd04875">
    <property type="entry name" value="ACT_F4HF-DF"/>
    <property type="match status" value="1"/>
</dbReference>
<dbReference type="InterPro" id="IPR041729">
    <property type="entry name" value="Formyl-FH4-Hydrolase_C"/>
</dbReference>
<feature type="domain" description="ACT" evidence="5">
    <location>
        <begin position="10"/>
        <end position="90"/>
    </location>
</feature>
<proteinExistence type="inferred from homology"/>
<dbReference type="RefSeq" id="WP_420069524.1">
    <property type="nucleotide sequence ID" value="NZ_JBCHKQ010000002.1"/>
</dbReference>
<evidence type="ECO:0000256" key="2">
    <source>
        <dbReference type="ARBA" id="ARBA00022801"/>
    </source>
</evidence>
<dbReference type="InterPro" id="IPR002912">
    <property type="entry name" value="ACT_dom"/>
</dbReference>
<comment type="pathway">
    <text evidence="3">Purine metabolism; IMP biosynthesis via de novo pathway; formate from 10-formyl-5,6,7,8-tetrahydrofolate: step 1/1.</text>
</comment>
<evidence type="ECO:0000256" key="1">
    <source>
        <dbReference type="ARBA" id="ARBA00022563"/>
    </source>
</evidence>
<gene>
    <name evidence="3 6" type="primary">purU</name>
    <name evidence="6" type="ORF">WKV44_05950</name>
</gene>
<name>A0ABU9UBP5_9SPIR</name>
<dbReference type="Gene3D" id="3.40.50.170">
    <property type="entry name" value="Formyl transferase, N-terminal domain"/>
    <property type="match status" value="1"/>
</dbReference>
<dbReference type="InterPro" id="IPR036477">
    <property type="entry name" value="Formyl_transf_N_sf"/>
</dbReference>
<dbReference type="InterPro" id="IPR044074">
    <property type="entry name" value="PurU_ACT"/>
</dbReference>
<dbReference type="Pfam" id="PF00551">
    <property type="entry name" value="Formyl_trans_N"/>
    <property type="match status" value="1"/>
</dbReference>
<keyword evidence="1 3" id="KW-0554">One-carbon metabolism</keyword>
<comment type="similarity">
    <text evidence="3">Belongs to the PurU family.</text>
</comment>
<evidence type="ECO:0000259" key="5">
    <source>
        <dbReference type="PROSITE" id="PS51671"/>
    </source>
</evidence>
<dbReference type="InterPro" id="IPR045865">
    <property type="entry name" value="ACT-like_dom_sf"/>
</dbReference>
<protein>
    <recommendedName>
        <fullName evidence="3 4">Formyltetrahydrofolate deformylase</fullName>
        <ecNumber evidence="3 4">3.5.1.10</ecNumber>
    </recommendedName>
    <alternativeName>
        <fullName evidence="3">Formyl-FH(4) hydrolase</fullName>
    </alternativeName>
</protein>
<evidence type="ECO:0000256" key="3">
    <source>
        <dbReference type="HAMAP-Rule" id="MF_01927"/>
    </source>
</evidence>
<organism evidence="6 7">
    <name type="scientific">Rarispira pelagica</name>
    <dbReference type="NCBI Taxonomy" id="3141764"/>
    <lineage>
        <taxon>Bacteria</taxon>
        <taxon>Pseudomonadati</taxon>
        <taxon>Spirochaetota</taxon>
        <taxon>Spirochaetia</taxon>
        <taxon>Winmispirales</taxon>
        <taxon>Winmispiraceae</taxon>
        <taxon>Rarispira</taxon>
    </lineage>
</organism>